<evidence type="ECO:0000313" key="3">
    <source>
        <dbReference type="Proteomes" id="UP000684084"/>
    </source>
</evidence>
<evidence type="ECO:0000313" key="2">
    <source>
        <dbReference type="EMBL" id="CAB5391666.1"/>
    </source>
</evidence>
<organism evidence="2 3">
    <name type="scientific">Rhizophagus irregularis</name>
    <dbReference type="NCBI Taxonomy" id="588596"/>
    <lineage>
        <taxon>Eukaryota</taxon>
        <taxon>Fungi</taxon>
        <taxon>Fungi incertae sedis</taxon>
        <taxon>Mucoromycota</taxon>
        <taxon>Glomeromycotina</taxon>
        <taxon>Glomeromycetes</taxon>
        <taxon>Glomerales</taxon>
        <taxon>Glomeraceae</taxon>
        <taxon>Rhizophagus</taxon>
    </lineage>
</organism>
<comment type="caution">
    <text evidence="2">The sequence shown here is derived from an EMBL/GenBank/DDBJ whole genome shotgun (WGS) entry which is preliminary data.</text>
</comment>
<accession>A0A915ZUH4</accession>
<proteinExistence type="predicted"/>
<reference evidence="2" key="1">
    <citation type="submission" date="2020-05" db="EMBL/GenBank/DDBJ databases">
        <authorList>
            <person name="Rincon C."/>
            <person name="Sanders R I."/>
            <person name="Robbins C."/>
            <person name="Chaturvedi A."/>
        </authorList>
    </citation>
    <scope>NUCLEOTIDE SEQUENCE</scope>
    <source>
        <strain evidence="2">CHB12</strain>
    </source>
</reference>
<name>A0A915ZUH4_9GLOM</name>
<feature type="region of interest" description="Disordered" evidence="1">
    <location>
        <begin position="73"/>
        <end position="141"/>
    </location>
</feature>
<dbReference type="Proteomes" id="UP000684084">
    <property type="component" value="Unassembled WGS sequence"/>
</dbReference>
<feature type="compositionally biased region" description="Acidic residues" evidence="1">
    <location>
        <begin position="86"/>
        <end position="131"/>
    </location>
</feature>
<evidence type="ECO:0000256" key="1">
    <source>
        <dbReference type="SAM" id="MobiDB-lite"/>
    </source>
</evidence>
<gene>
    <name evidence="2" type="ORF">CHRIB12_LOCUS22059</name>
</gene>
<dbReference type="EMBL" id="CAGKOT010000073">
    <property type="protein sequence ID" value="CAB5391666.1"/>
    <property type="molecule type" value="Genomic_DNA"/>
</dbReference>
<protein>
    <submittedName>
        <fullName evidence="2">Uncharacterized protein</fullName>
    </submittedName>
</protein>
<sequence length="195" mass="21713">MGGGELSSADLISQIQSFYLKKEEYNIPYSAGRGDVFTWWILCNPVRSEENHIQKLALKILAITPHNAGLLSEANASDGLDKDEGNDFFDDDDDDDDDDGDGDGDDGEDDYDDGNDNNNDDDDDDDDDEESSHDSNIPNQRDTEIEKWVNINDLELKKLLNIEVNVVIEPHPLPVINHGSNVFDVEATVDRILSS</sequence>
<dbReference type="AlphaFoldDB" id="A0A915ZUH4"/>
<dbReference type="OrthoDB" id="10566954at2759"/>